<evidence type="ECO:0000313" key="3">
    <source>
        <dbReference type="Proteomes" id="UP000177053"/>
    </source>
</evidence>
<evidence type="ECO:0000256" key="1">
    <source>
        <dbReference type="SAM" id="Phobius"/>
    </source>
</evidence>
<dbReference type="EMBL" id="MGFS01000015">
    <property type="protein sequence ID" value="OGM11565.1"/>
    <property type="molecule type" value="Genomic_DNA"/>
</dbReference>
<comment type="caution">
    <text evidence="2">The sequence shown here is derived from an EMBL/GenBank/DDBJ whole genome shotgun (WGS) entry which is preliminary data.</text>
</comment>
<dbReference type="Pfam" id="PF06182">
    <property type="entry name" value="ABC2_membrane_6"/>
    <property type="match status" value="1"/>
</dbReference>
<dbReference type="InterPro" id="IPR010390">
    <property type="entry name" value="ABC-2_transporter-like"/>
</dbReference>
<sequence length="243" mass="28177">MRLRNVLQIFLIFFLWDSVFSDPERVVFGYNRAKMLTYVLGLLLIRSLVLSAKVSEIFGEVSQGGLTNYLLKPLDYFKYWIARDFAFKGINILFAFLELTVLYLILKPTFYVQTNILTIIFFLISVIFAIAILFIFYFIAGSIPFWFPEAAWAINFLFMFVIVEFLSGSLFPLDILPITLQNVLSYTPFPYLIFFPLQIYLGNIAIVEIIKGFMVAGIWLIILKILMNNLWKKGLKVYGAYGH</sequence>
<dbReference type="PANTHER" id="PTHR36832">
    <property type="entry name" value="SLR1174 PROTEIN-RELATED"/>
    <property type="match status" value="1"/>
</dbReference>
<dbReference type="AlphaFoldDB" id="A0A1F7XB48"/>
<feature type="transmembrane region" description="Helical" evidence="1">
    <location>
        <begin position="85"/>
        <end position="106"/>
    </location>
</feature>
<accession>A0A1F7XB48</accession>
<reference evidence="2 3" key="1">
    <citation type="journal article" date="2016" name="Nat. Commun.">
        <title>Thousands of microbial genomes shed light on interconnected biogeochemical processes in an aquifer system.</title>
        <authorList>
            <person name="Anantharaman K."/>
            <person name="Brown C.T."/>
            <person name="Hug L.A."/>
            <person name="Sharon I."/>
            <person name="Castelle C.J."/>
            <person name="Probst A.J."/>
            <person name="Thomas B.C."/>
            <person name="Singh A."/>
            <person name="Wilkins M.J."/>
            <person name="Karaoz U."/>
            <person name="Brodie E.L."/>
            <person name="Williams K.H."/>
            <person name="Hubbard S.S."/>
            <person name="Banfield J.F."/>
        </authorList>
    </citation>
    <scope>NUCLEOTIDE SEQUENCE [LARGE SCALE GENOMIC DNA]</scope>
</reference>
<gene>
    <name evidence="2" type="ORF">A2Z22_02075</name>
</gene>
<feature type="transmembrane region" description="Helical" evidence="1">
    <location>
        <begin position="37"/>
        <end position="54"/>
    </location>
</feature>
<name>A0A1F7XB48_9BACT</name>
<feature type="transmembrane region" description="Helical" evidence="1">
    <location>
        <begin position="118"/>
        <end position="140"/>
    </location>
</feature>
<keyword evidence="1" id="KW-0472">Membrane</keyword>
<keyword evidence="1" id="KW-1133">Transmembrane helix</keyword>
<protein>
    <recommendedName>
        <fullName evidence="4">ABC transporter permease</fullName>
    </recommendedName>
</protein>
<proteinExistence type="predicted"/>
<organism evidence="2 3">
    <name type="scientific">Candidatus Woesebacteria bacterium RBG_16_34_12</name>
    <dbReference type="NCBI Taxonomy" id="1802480"/>
    <lineage>
        <taxon>Bacteria</taxon>
        <taxon>Candidatus Woeseibacteriota</taxon>
    </lineage>
</organism>
<feature type="transmembrane region" description="Helical" evidence="1">
    <location>
        <begin position="193"/>
        <end position="226"/>
    </location>
</feature>
<evidence type="ECO:0000313" key="2">
    <source>
        <dbReference type="EMBL" id="OGM11565.1"/>
    </source>
</evidence>
<dbReference type="PANTHER" id="PTHR36832:SF1">
    <property type="entry name" value="SLR1174 PROTEIN"/>
    <property type="match status" value="1"/>
</dbReference>
<dbReference type="Proteomes" id="UP000177053">
    <property type="component" value="Unassembled WGS sequence"/>
</dbReference>
<evidence type="ECO:0008006" key="4">
    <source>
        <dbReference type="Google" id="ProtNLM"/>
    </source>
</evidence>
<keyword evidence="1" id="KW-0812">Transmembrane</keyword>
<feature type="transmembrane region" description="Helical" evidence="1">
    <location>
        <begin position="152"/>
        <end position="173"/>
    </location>
</feature>